<dbReference type="EMBL" id="UYWY01010322">
    <property type="protein sequence ID" value="VDM33590.1"/>
    <property type="molecule type" value="Genomic_DNA"/>
</dbReference>
<dbReference type="Proteomes" id="UP000050794">
    <property type="component" value="Unassembled WGS sequence"/>
</dbReference>
<sequence>MFNCSKHAEFFRNHADYGFDVTLNGFNWKRLKTRPNT</sequence>
<dbReference type="WBParaSite" id="TCNE_0000501201-mRNA-1">
    <property type="protein sequence ID" value="TCNE_0000501201-mRNA-1"/>
    <property type="gene ID" value="TCNE_0000501201"/>
</dbReference>
<evidence type="ECO:0000313" key="2">
    <source>
        <dbReference type="Proteomes" id="UP000050794"/>
    </source>
</evidence>
<evidence type="ECO:0000313" key="3">
    <source>
        <dbReference type="WBParaSite" id="TCNE_0000501201-mRNA-1"/>
    </source>
</evidence>
<gene>
    <name evidence="1" type="ORF">TCNE_LOCUS5012</name>
</gene>
<reference evidence="3" key="1">
    <citation type="submission" date="2016-06" db="UniProtKB">
        <authorList>
            <consortium name="WormBaseParasite"/>
        </authorList>
    </citation>
    <scope>IDENTIFICATION</scope>
</reference>
<evidence type="ECO:0000313" key="1">
    <source>
        <dbReference type="EMBL" id="VDM33590.1"/>
    </source>
</evidence>
<proteinExistence type="predicted"/>
<name>A0A183U942_TOXCA</name>
<keyword evidence="2" id="KW-1185">Reference proteome</keyword>
<protein>
    <submittedName>
        <fullName evidence="3">HNH endonuclease</fullName>
    </submittedName>
</protein>
<dbReference type="AlphaFoldDB" id="A0A183U942"/>
<organism evidence="2 3">
    <name type="scientific">Toxocara canis</name>
    <name type="common">Canine roundworm</name>
    <dbReference type="NCBI Taxonomy" id="6265"/>
    <lineage>
        <taxon>Eukaryota</taxon>
        <taxon>Metazoa</taxon>
        <taxon>Ecdysozoa</taxon>
        <taxon>Nematoda</taxon>
        <taxon>Chromadorea</taxon>
        <taxon>Rhabditida</taxon>
        <taxon>Spirurina</taxon>
        <taxon>Ascaridomorpha</taxon>
        <taxon>Ascaridoidea</taxon>
        <taxon>Toxocaridae</taxon>
        <taxon>Toxocara</taxon>
    </lineage>
</organism>
<accession>A0A183U942</accession>
<reference evidence="1 2" key="2">
    <citation type="submission" date="2018-11" db="EMBL/GenBank/DDBJ databases">
        <authorList>
            <consortium name="Pathogen Informatics"/>
        </authorList>
    </citation>
    <scope>NUCLEOTIDE SEQUENCE [LARGE SCALE GENOMIC DNA]</scope>
</reference>